<dbReference type="AlphaFoldDB" id="A0A834SJT8"/>
<reference evidence="2" key="1">
    <citation type="submission" date="2020-09" db="EMBL/GenBank/DDBJ databases">
        <title>Genome-Enabled Discovery of Anthraquinone Biosynthesis in Senna tora.</title>
        <authorList>
            <person name="Kang S.-H."/>
            <person name="Pandey R.P."/>
            <person name="Lee C.-M."/>
            <person name="Sim J.-S."/>
            <person name="Jeong J.-T."/>
            <person name="Choi B.-S."/>
            <person name="Jung M."/>
            <person name="Ginzburg D."/>
            <person name="Zhao K."/>
            <person name="Won S.Y."/>
            <person name="Oh T.-J."/>
            <person name="Yu Y."/>
            <person name="Kim N.-H."/>
            <person name="Lee O.R."/>
            <person name="Lee T.-H."/>
            <person name="Bashyal P."/>
            <person name="Kim T.-S."/>
            <person name="Lee W.-H."/>
            <person name="Kawkins C."/>
            <person name="Kim C.-K."/>
            <person name="Kim J.S."/>
            <person name="Ahn B.O."/>
            <person name="Rhee S.Y."/>
            <person name="Sohng J.K."/>
        </authorList>
    </citation>
    <scope>NUCLEOTIDE SEQUENCE</scope>
    <source>
        <tissue evidence="2">Leaf</tissue>
    </source>
</reference>
<comment type="caution">
    <text evidence="2">The sequence shown here is derived from an EMBL/GenBank/DDBJ whole genome shotgun (WGS) entry which is preliminary data.</text>
</comment>
<feature type="region of interest" description="Disordered" evidence="1">
    <location>
        <begin position="1"/>
        <end position="23"/>
    </location>
</feature>
<feature type="compositionally biased region" description="Basic and acidic residues" evidence="1">
    <location>
        <begin position="13"/>
        <end position="23"/>
    </location>
</feature>
<accession>A0A834SJT8</accession>
<organism evidence="2 3">
    <name type="scientific">Senna tora</name>
    <dbReference type="NCBI Taxonomy" id="362788"/>
    <lineage>
        <taxon>Eukaryota</taxon>
        <taxon>Viridiplantae</taxon>
        <taxon>Streptophyta</taxon>
        <taxon>Embryophyta</taxon>
        <taxon>Tracheophyta</taxon>
        <taxon>Spermatophyta</taxon>
        <taxon>Magnoliopsida</taxon>
        <taxon>eudicotyledons</taxon>
        <taxon>Gunneridae</taxon>
        <taxon>Pentapetalae</taxon>
        <taxon>rosids</taxon>
        <taxon>fabids</taxon>
        <taxon>Fabales</taxon>
        <taxon>Fabaceae</taxon>
        <taxon>Caesalpinioideae</taxon>
        <taxon>Cassia clade</taxon>
        <taxon>Senna</taxon>
    </lineage>
</organism>
<dbReference type="Proteomes" id="UP000634136">
    <property type="component" value="Unassembled WGS sequence"/>
</dbReference>
<evidence type="ECO:0000313" key="3">
    <source>
        <dbReference type="Proteomes" id="UP000634136"/>
    </source>
</evidence>
<keyword evidence="3" id="KW-1185">Reference proteome</keyword>
<sequence length="23" mass="2692">MGRNQWPITPKPNEAHDPMEQTN</sequence>
<protein>
    <submittedName>
        <fullName evidence="2">Uncharacterized protein</fullName>
    </submittedName>
</protein>
<evidence type="ECO:0000256" key="1">
    <source>
        <dbReference type="SAM" id="MobiDB-lite"/>
    </source>
</evidence>
<gene>
    <name evidence="2" type="ORF">G2W53_042869</name>
</gene>
<name>A0A834SJT8_9FABA</name>
<proteinExistence type="predicted"/>
<evidence type="ECO:0000313" key="2">
    <source>
        <dbReference type="EMBL" id="KAF7803758.1"/>
    </source>
</evidence>
<dbReference type="EMBL" id="JAAIUW010000013">
    <property type="protein sequence ID" value="KAF7803758.1"/>
    <property type="molecule type" value="Genomic_DNA"/>
</dbReference>